<keyword evidence="2" id="KW-0732">Signal</keyword>
<comment type="caution">
    <text evidence="3">The sequence shown here is derived from an EMBL/GenBank/DDBJ whole genome shotgun (WGS) entry which is preliminary data.</text>
</comment>
<sequence>MRRSEFLVLASATACAAFTGGAAAQSFPSRPIEIVVPVAPGGGTDIVARAFAEVARKYLPQPMVVLNRPGASGAIGMQEVLNARPDGYKVGLVYSDLAILPGLKRVRFSSDDFNMIALLNADPGSVVVPVDSPWRSIEDMVAEAKRRPGTVKLGNSGPGSIWHMAAAAMEDKVGAEFLHVPFTGSAPGLAALMGNHLEAVATSPGEASAYVQGGKMRILAVMAEERASDFPEVPTLKERGFDVSVSVWRGLAVHHSTPAPVVATLTEVARRTAEDPAFRDALARASLTFTYADGDAFRALANHDREVFRQLIERLHIE</sequence>
<proteinExistence type="inferred from homology"/>
<evidence type="ECO:0000313" key="6">
    <source>
        <dbReference type="Proteomes" id="UP000278036"/>
    </source>
</evidence>
<dbReference type="Proteomes" id="UP000278036">
    <property type="component" value="Unassembled WGS sequence"/>
</dbReference>
<dbReference type="Proteomes" id="UP000274097">
    <property type="component" value="Unassembled WGS sequence"/>
</dbReference>
<dbReference type="PANTHER" id="PTHR42928:SF5">
    <property type="entry name" value="BLR1237 PROTEIN"/>
    <property type="match status" value="1"/>
</dbReference>
<protein>
    <submittedName>
        <fullName evidence="3">Tripartite tricarboxylate transporter substrate binding protein</fullName>
    </submittedName>
</protein>
<feature type="chain" id="PRO_5017341941" evidence="2">
    <location>
        <begin position="25"/>
        <end position="318"/>
    </location>
</feature>
<organism evidence="3 6">
    <name type="scientific">Teichococcus wenyumeiae</name>
    <dbReference type="NCBI Taxonomy" id="2478470"/>
    <lineage>
        <taxon>Bacteria</taxon>
        <taxon>Pseudomonadati</taxon>
        <taxon>Pseudomonadota</taxon>
        <taxon>Alphaproteobacteria</taxon>
        <taxon>Acetobacterales</taxon>
        <taxon>Roseomonadaceae</taxon>
        <taxon>Roseomonas</taxon>
    </lineage>
</organism>
<comment type="similarity">
    <text evidence="1">Belongs to the UPF0065 (bug) family.</text>
</comment>
<name>A0A3A9JD83_9PROT</name>
<evidence type="ECO:0000313" key="3">
    <source>
        <dbReference type="EMBL" id="RKK04140.1"/>
    </source>
</evidence>
<dbReference type="InterPro" id="IPR005064">
    <property type="entry name" value="BUG"/>
</dbReference>
<feature type="signal peptide" evidence="2">
    <location>
        <begin position="1"/>
        <end position="24"/>
    </location>
</feature>
<dbReference type="Gene3D" id="3.40.190.10">
    <property type="entry name" value="Periplasmic binding protein-like II"/>
    <property type="match status" value="1"/>
</dbReference>
<dbReference type="EMBL" id="RFLX01000036">
    <property type="protein sequence ID" value="RMI17166.1"/>
    <property type="molecule type" value="Genomic_DNA"/>
</dbReference>
<dbReference type="Gene3D" id="3.40.190.150">
    <property type="entry name" value="Bordetella uptake gene, domain 1"/>
    <property type="match status" value="1"/>
</dbReference>
<dbReference type="Pfam" id="PF03401">
    <property type="entry name" value="TctC"/>
    <property type="match status" value="1"/>
</dbReference>
<evidence type="ECO:0000313" key="4">
    <source>
        <dbReference type="EMBL" id="RMI17166.1"/>
    </source>
</evidence>
<evidence type="ECO:0000256" key="1">
    <source>
        <dbReference type="ARBA" id="ARBA00006987"/>
    </source>
</evidence>
<dbReference type="PANTHER" id="PTHR42928">
    <property type="entry name" value="TRICARBOXYLATE-BINDING PROTEIN"/>
    <property type="match status" value="1"/>
</dbReference>
<dbReference type="OrthoDB" id="7250553at2"/>
<evidence type="ECO:0000256" key="2">
    <source>
        <dbReference type="SAM" id="SignalP"/>
    </source>
</evidence>
<reference evidence="3 6" key="1">
    <citation type="submission" date="2018-09" db="EMBL/GenBank/DDBJ databases">
        <title>Roseomonas sp. nov., isolated from feces of Tibetan antelopes in the Qinghai-Tibet plateau, China.</title>
        <authorList>
            <person name="Tian Z."/>
        </authorList>
    </citation>
    <scope>NUCLEOTIDE SEQUENCE [LARGE SCALE GENOMIC DNA]</scope>
    <source>
        <strain evidence="4 5">Z23</strain>
        <strain evidence="3 6">Z24</strain>
    </source>
</reference>
<gene>
    <name evidence="3" type="ORF">D6Z83_10995</name>
    <name evidence="4" type="ORF">EBE87_23740</name>
</gene>
<dbReference type="PIRSF" id="PIRSF017082">
    <property type="entry name" value="YflP"/>
    <property type="match status" value="1"/>
</dbReference>
<keyword evidence="5" id="KW-1185">Reference proteome</keyword>
<dbReference type="InterPro" id="IPR042100">
    <property type="entry name" value="Bug_dom1"/>
</dbReference>
<dbReference type="InParanoid" id="A0A3A9JD83"/>
<accession>A0A3A9JD83</accession>
<dbReference type="SUPFAM" id="SSF53850">
    <property type="entry name" value="Periplasmic binding protein-like II"/>
    <property type="match status" value="1"/>
</dbReference>
<dbReference type="CDD" id="cd07012">
    <property type="entry name" value="PBP2_Bug_TTT"/>
    <property type="match status" value="1"/>
</dbReference>
<evidence type="ECO:0000313" key="5">
    <source>
        <dbReference type="Proteomes" id="UP000274097"/>
    </source>
</evidence>
<dbReference type="EMBL" id="RAQU01000055">
    <property type="protein sequence ID" value="RKK04140.1"/>
    <property type="molecule type" value="Genomic_DNA"/>
</dbReference>
<dbReference type="AlphaFoldDB" id="A0A3A9JD83"/>